<name>A0A5B8V940_9BACT</name>
<dbReference type="OrthoDB" id="763883at2"/>
<dbReference type="EMBL" id="CP042435">
    <property type="protein sequence ID" value="QEC67655.1"/>
    <property type="molecule type" value="Genomic_DNA"/>
</dbReference>
<dbReference type="PANTHER" id="PTHR33164:SF43">
    <property type="entry name" value="HTH-TYPE TRANSCRIPTIONAL REPRESSOR YETL"/>
    <property type="match status" value="1"/>
</dbReference>
<dbReference type="Pfam" id="PF12802">
    <property type="entry name" value="MarR_2"/>
    <property type="match status" value="1"/>
</dbReference>
<dbReference type="InterPro" id="IPR036388">
    <property type="entry name" value="WH-like_DNA-bd_sf"/>
</dbReference>
<evidence type="ECO:0000313" key="2">
    <source>
        <dbReference type="EMBL" id="QEC67655.1"/>
    </source>
</evidence>
<dbReference type="InterPro" id="IPR000835">
    <property type="entry name" value="HTH_MarR-typ"/>
</dbReference>
<dbReference type="GO" id="GO:0006950">
    <property type="term" value="P:response to stress"/>
    <property type="evidence" value="ECO:0007669"/>
    <property type="project" value="TreeGrafter"/>
</dbReference>
<organism evidence="2 3">
    <name type="scientific">Panacibacter ginsenosidivorans</name>
    <dbReference type="NCBI Taxonomy" id="1813871"/>
    <lineage>
        <taxon>Bacteria</taxon>
        <taxon>Pseudomonadati</taxon>
        <taxon>Bacteroidota</taxon>
        <taxon>Chitinophagia</taxon>
        <taxon>Chitinophagales</taxon>
        <taxon>Chitinophagaceae</taxon>
        <taxon>Panacibacter</taxon>
    </lineage>
</organism>
<evidence type="ECO:0000313" key="3">
    <source>
        <dbReference type="Proteomes" id="UP000321533"/>
    </source>
</evidence>
<accession>A0A5B8V940</accession>
<dbReference type="AlphaFoldDB" id="A0A5B8V940"/>
<proteinExistence type="predicted"/>
<dbReference type="InterPro" id="IPR039422">
    <property type="entry name" value="MarR/SlyA-like"/>
</dbReference>
<dbReference type="Proteomes" id="UP000321533">
    <property type="component" value="Chromosome"/>
</dbReference>
<reference evidence="2 3" key="1">
    <citation type="journal article" date="2016" name="Int. J. Syst. Evol. Microbiol.">
        <title>Panacibacter ginsenosidivorans gen. nov., sp. nov., with ginsenoside converting activity isolated from soil of a ginseng field.</title>
        <authorList>
            <person name="Siddiqi M.Z."/>
            <person name="Muhammad Shafi S."/>
            <person name="Choi K.D."/>
            <person name="Im W.T."/>
        </authorList>
    </citation>
    <scope>NUCLEOTIDE SEQUENCE [LARGE SCALE GENOMIC DNA]</scope>
    <source>
        <strain evidence="2 3">Gsoil1550</strain>
    </source>
</reference>
<feature type="domain" description="HTH marR-type" evidence="1">
    <location>
        <begin position="1"/>
        <end position="149"/>
    </location>
</feature>
<dbReference type="RefSeq" id="WP_147189462.1">
    <property type="nucleotide sequence ID" value="NZ_CP042435.1"/>
</dbReference>
<dbReference type="PROSITE" id="PS50995">
    <property type="entry name" value="HTH_MARR_2"/>
    <property type="match status" value="1"/>
</dbReference>
<evidence type="ECO:0000259" key="1">
    <source>
        <dbReference type="PROSITE" id="PS50995"/>
    </source>
</evidence>
<dbReference type="InterPro" id="IPR036390">
    <property type="entry name" value="WH_DNA-bd_sf"/>
</dbReference>
<gene>
    <name evidence="2" type="ORF">FRZ67_10260</name>
</gene>
<dbReference type="Gene3D" id="1.10.10.10">
    <property type="entry name" value="Winged helix-like DNA-binding domain superfamily/Winged helix DNA-binding domain"/>
    <property type="match status" value="1"/>
</dbReference>
<dbReference type="KEGG" id="pgin:FRZ67_10260"/>
<sequence length="150" mass="17757">MRIEEAIQQKRPFRNQYHRVMVNLLYTNNWLEEKSRDFLKQQNISLQQYNILRILKGSGRPLSTMQIRERMLDRMSDTSRIIDRMVVKGIVEKKPNDNDKRLVDITLTAKGLHILEVLDKQNHELESIVSNLLPNEAKMLNDLLDKMRGD</sequence>
<dbReference type="SMART" id="SM00347">
    <property type="entry name" value="HTH_MARR"/>
    <property type="match status" value="1"/>
</dbReference>
<dbReference type="SUPFAM" id="SSF46785">
    <property type="entry name" value="Winged helix' DNA-binding domain"/>
    <property type="match status" value="1"/>
</dbReference>
<protein>
    <submittedName>
        <fullName evidence="2">MarR family transcriptional regulator</fullName>
    </submittedName>
</protein>
<dbReference type="GO" id="GO:0003700">
    <property type="term" value="F:DNA-binding transcription factor activity"/>
    <property type="evidence" value="ECO:0007669"/>
    <property type="project" value="InterPro"/>
</dbReference>
<dbReference type="PRINTS" id="PR00598">
    <property type="entry name" value="HTHMARR"/>
</dbReference>
<keyword evidence="3" id="KW-1185">Reference proteome</keyword>
<dbReference type="PANTHER" id="PTHR33164">
    <property type="entry name" value="TRANSCRIPTIONAL REGULATOR, MARR FAMILY"/>
    <property type="match status" value="1"/>
</dbReference>